<dbReference type="InterPro" id="IPR041854">
    <property type="entry name" value="BFD-like_2Fe2S-bd_dom_sf"/>
</dbReference>
<reference evidence="3 4" key="1">
    <citation type="submission" date="2020-06" db="EMBL/GenBank/DDBJ databases">
        <title>Genomic analysis of Salicibibacter sp. NKC5-3.</title>
        <authorList>
            <person name="Oh Y.J."/>
        </authorList>
    </citation>
    <scope>NUCLEOTIDE SEQUENCE [LARGE SCALE GENOMIC DNA]</scope>
    <source>
        <strain evidence="3 4">NKC5-3</strain>
    </source>
</reference>
<organism evidence="3 4">
    <name type="scientific">Salicibibacter cibarius</name>
    <dbReference type="NCBI Taxonomy" id="2743000"/>
    <lineage>
        <taxon>Bacteria</taxon>
        <taxon>Bacillati</taxon>
        <taxon>Bacillota</taxon>
        <taxon>Bacilli</taxon>
        <taxon>Bacillales</taxon>
        <taxon>Bacillaceae</taxon>
        <taxon>Salicibibacter</taxon>
    </lineage>
</organism>
<evidence type="ECO:0000313" key="4">
    <source>
        <dbReference type="Proteomes" id="UP000595823"/>
    </source>
</evidence>
<feature type="region of interest" description="Disordered" evidence="1">
    <location>
        <begin position="46"/>
        <end position="74"/>
    </location>
</feature>
<sequence length="74" mass="8218">MKAIEEGSTTSKEIKLQTRAGMGICQGRTCRPLIDQAVSKHMKEAIPDSSRLTHNNPIRPITLTDLANNTKRDE</sequence>
<accession>A0A7T7CBE1</accession>
<dbReference type="AlphaFoldDB" id="A0A7T7CBE1"/>
<dbReference type="EMBL" id="CP054705">
    <property type="protein sequence ID" value="QQK75724.1"/>
    <property type="molecule type" value="Genomic_DNA"/>
</dbReference>
<evidence type="ECO:0000256" key="1">
    <source>
        <dbReference type="SAM" id="MobiDB-lite"/>
    </source>
</evidence>
<dbReference type="Gene3D" id="1.10.10.1100">
    <property type="entry name" value="BFD-like [2Fe-2S]-binding domain"/>
    <property type="match status" value="1"/>
</dbReference>
<protein>
    <submittedName>
        <fullName evidence="3">(2Fe-2S)-binding protein</fullName>
    </submittedName>
</protein>
<proteinExistence type="predicted"/>
<feature type="compositionally biased region" description="Polar residues" evidence="1">
    <location>
        <begin position="65"/>
        <end position="74"/>
    </location>
</feature>
<dbReference type="KEGG" id="scia:HUG15_09195"/>
<gene>
    <name evidence="3" type="ORF">HUG15_09195</name>
</gene>
<evidence type="ECO:0000313" key="3">
    <source>
        <dbReference type="EMBL" id="QQK75724.1"/>
    </source>
</evidence>
<dbReference type="InterPro" id="IPR007419">
    <property type="entry name" value="BFD-like_2Fe2S-bd_dom"/>
</dbReference>
<evidence type="ECO:0000259" key="2">
    <source>
        <dbReference type="Pfam" id="PF04324"/>
    </source>
</evidence>
<dbReference type="RefSeq" id="WP_200128358.1">
    <property type="nucleotide sequence ID" value="NZ_CP054705.1"/>
</dbReference>
<feature type="domain" description="BFD-like [2Fe-2S]-binding" evidence="2">
    <location>
        <begin position="2"/>
        <end position="36"/>
    </location>
</feature>
<dbReference type="Proteomes" id="UP000595823">
    <property type="component" value="Chromosome"/>
</dbReference>
<dbReference type="Pfam" id="PF04324">
    <property type="entry name" value="Fer2_BFD"/>
    <property type="match status" value="1"/>
</dbReference>
<name>A0A7T7CBE1_9BACI</name>
<keyword evidence="4" id="KW-1185">Reference proteome</keyword>